<dbReference type="OrthoDB" id="9766402at2"/>
<organism evidence="1 2">
    <name type="scientific">Endozoicomonas numazuensis</name>
    <dbReference type="NCBI Taxonomy" id="1137799"/>
    <lineage>
        <taxon>Bacteria</taxon>
        <taxon>Pseudomonadati</taxon>
        <taxon>Pseudomonadota</taxon>
        <taxon>Gammaproteobacteria</taxon>
        <taxon>Oceanospirillales</taxon>
        <taxon>Endozoicomonadaceae</taxon>
        <taxon>Endozoicomonas</taxon>
    </lineage>
</organism>
<evidence type="ECO:0008006" key="3">
    <source>
        <dbReference type="Google" id="ProtNLM"/>
    </source>
</evidence>
<sequence length="179" mass="20619">MFDFDEHERLLLSKFKARGYWTAVVRAEGLDKDKGVFNVNTKNMIKAARFPGIYAVLPMPFSDHYNVLFGAEDLSLSDDDVKQRIRDDIERLSFRGSKVKFKEFVEFHNHSPFGPYVEVDDIRNGFYQNLNKLQGRHSTYYIGTALSGPSTPDCWDHVADLVNDYFPANNPASRRSDEL</sequence>
<comment type="caution">
    <text evidence="1">The sequence shown here is derived from an EMBL/GenBank/DDBJ whole genome shotgun (WGS) entry which is preliminary data.</text>
</comment>
<dbReference type="Proteomes" id="UP000028073">
    <property type="component" value="Unassembled WGS sequence"/>
</dbReference>
<reference evidence="1 2" key="1">
    <citation type="submission" date="2014-06" db="EMBL/GenBank/DDBJ databases">
        <title>Whole Genome Sequences of Three Symbiotic Endozoicomonas Bacteria.</title>
        <authorList>
            <person name="Neave M.J."/>
            <person name="Apprill A."/>
            <person name="Voolstra C.R."/>
        </authorList>
    </citation>
    <scope>NUCLEOTIDE SEQUENCE [LARGE SCALE GENOMIC DNA]</scope>
    <source>
        <strain evidence="1 2">DSM 25634</strain>
    </source>
</reference>
<dbReference type="InterPro" id="IPR036188">
    <property type="entry name" value="FAD/NAD-bd_sf"/>
</dbReference>
<dbReference type="AlphaFoldDB" id="A0A081NCV0"/>
<keyword evidence="2" id="KW-1185">Reference proteome</keyword>
<dbReference type="RefSeq" id="WP_034840994.1">
    <property type="nucleotide sequence ID" value="NZ_JOKH01000006.1"/>
</dbReference>
<proteinExistence type="predicted"/>
<dbReference type="eggNOG" id="COG1231">
    <property type="taxonomic scope" value="Bacteria"/>
</dbReference>
<dbReference type="STRING" id="1137799.GZ78_23975"/>
<gene>
    <name evidence="1" type="ORF">GZ78_23975</name>
</gene>
<evidence type="ECO:0000313" key="2">
    <source>
        <dbReference type="Proteomes" id="UP000028073"/>
    </source>
</evidence>
<accession>A0A081NCV0</accession>
<protein>
    <recommendedName>
        <fullName evidence="3">Amine oxidase domain-containing protein</fullName>
    </recommendedName>
</protein>
<name>A0A081NCV0_9GAMM</name>
<evidence type="ECO:0000313" key="1">
    <source>
        <dbReference type="EMBL" id="KEQ16273.1"/>
    </source>
</evidence>
<dbReference type="EMBL" id="JOKH01000006">
    <property type="protein sequence ID" value="KEQ16273.1"/>
    <property type="molecule type" value="Genomic_DNA"/>
</dbReference>
<dbReference type="Gene3D" id="3.50.50.60">
    <property type="entry name" value="FAD/NAD(P)-binding domain"/>
    <property type="match status" value="1"/>
</dbReference>